<evidence type="ECO:0000256" key="1">
    <source>
        <dbReference type="SAM" id="MobiDB-lite"/>
    </source>
</evidence>
<keyword evidence="2" id="KW-0812">Transmembrane</keyword>
<sequence>MVAPDDPDLRLLSDLNDNLRGIKIRENCEPEEGISTDANYKNIGKDTDDEDDEDESDYGTDVDDSVSIFPIFLRFLSFFSSVSFTFLFFLLCWSSKKKYVGSEVEREKTTTLAFIFKQGVIVAANQYTHVVSLSYYVNMYVSCM</sequence>
<keyword evidence="2" id="KW-0472">Membrane</keyword>
<feature type="compositionally biased region" description="Acidic residues" evidence="1">
    <location>
        <begin position="47"/>
        <end position="59"/>
    </location>
</feature>
<feature type="transmembrane region" description="Helical" evidence="2">
    <location>
        <begin position="71"/>
        <end position="93"/>
    </location>
</feature>
<keyword evidence="4" id="KW-1185">Reference proteome</keyword>
<evidence type="ECO:0000256" key="2">
    <source>
        <dbReference type="SAM" id="Phobius"/>
    </source>
</evidence>
<evidence type="ECO:0000313" key="3">
    <source>
        <dbReference type="EMBL" id="CAI9103858.1"/>
    </source>
</evidence>
<proteinExistence type="predicted"/>
<reference evidence="3" key="1">
    <citation type="submission" date="2023-03" db="EMBL/GenBank/DDBJ databases">
        <authorList>
            <person name="Julca I."/>
        </authorList>
    </citation>
    <scope>NUCLEOTIDE SEQUENCE</scope>
</reference>
<evidence type="ECO:0000313" key="4">
    <source>
        <dbReference type="Proteomes" id="UP001161247"/>
    </source>
</evidence>
<gene>
    <name evidence="3" type="ORF">OLC1_LOCUS12919</name>
</gene>
<dbReference type="AlphaFoldDB" id="A0AAV1DAG9"/>
<keyword evidence="2" id="KW-1133">Transmembrane helix</keyword>
<organism evidence="3 4">
    <name type="scientific">Oldenlandia corymbosa var. corymbosa</name>
    <dbReference type="NCBI Taxonomy" id="529605"/>
    <lineage>
        <taxon>Eukaryota</taxon>
        <taxon>Viridiplantae</taxon>
        <taxon>Streptophyta</taxon>
        <taxon>Embryophyta</taxon>
        <taxon>Tracheophyta</taxon>
        <taxon>Spermatophyta</taxon>
        <taxon>Magnoliopsida</taxon>
        <taxon>eudicotyledons</taxon>
        <taxon>Gunneridae</taxon>
        <taxon>Pentapetalae</taxon>
        <taxon>asterids</taxon>
        <taxon>lamiids</taxon>
        <taxon>Gentianales</taxon>
        <taxon>Rubiaceae</taxon>
        <taxon>Rubioideae</taxon>
        <taxon>Spermacoceae</taxon>
        <taxon>Hedyotis-Oldenlandia complex</taxon>
        <taxon>Oldenlandia</taxon>
    </lineage>
</organism>
<dbReference type="Proteomes" id="UP001161247">
    <property type="component" value="Chromosome 4"/>
</dbReference>
<dbReference type="EMBL" id="OX459121">
    <property type="protein sequence ID" value="CAI9103858.1"/>
    <property type="molecule type" value="Genomic_DNA"/>
</dbReference>
<protein>
    <submittedName>
        <fullName evidence="3">OLC1v1002432C1</fullName>
    </submittedName>
</protein>
<name>A0AAV1DAG9_OLDCO</name>
<accession>A0AAV1DAG9</accession>
<feature type="region of interest" description="Disordered" evidence="1">
    <location>
        <begin position="31"/>
        <end position="59"/>
    </location>
</feature>